<dbReference type="Proteomes" id="UP001365542">
    <property type="component" value="Unassembled WGS sequence"/>
</dbReference>
<evidence type="ECO:0000313" key="1">
    <source>
        <dbReference type="EMBL" id="KAK6543175.1"/>
    </source>
</evidence>
<reference evidence="1 2" key="1">
    <citation type="submission" date="2019-10" db="EMBL/GenBank/DDBJ databases">
        <authorList>
            <person name="Palmer J.M."/>
        </authorList>
    </citation>
    <scope>NUCLEOTIDE SEQUENCE [LARGE SCALE GENOMIC DNA]</scope>
    <source>
        <strain evidence="1 2">TWF694</strain>
    </source>
</reference>
<sequence length="94" mass="10676">MGGGLGWYQANDDDDDEEVADAELPYVMVVARSRDVLFVYGMREDGSTFDCRQARKDRVGCFEIRSNNAPSREDDRVKGSSSNWRLSLPYLFIS</sequence>
<comment type="caution">
    <text evidence="1">The sequence shown here is derived from an EMBL/GenBank/DDBJ whole genome shotgun (WGS) entry which is preliminary data.</text>
</comment>
<dbReference type="AlphaFoldDB" id="A0AAV9XM57"/>
<keyword evidence="2" id="KW-1185">Reference proteome</keyword>
<protein>
    <submittedName>
        <fullName evidence="1">Uncharacterized protein</fullName>
    </submittedName>
</protein>
<accession>A0AAV9XM57</accession>
<proteinExistence type="predicted"/>
<name>A0AAV9XM57_9PEZI</name>
<dbReference type="EMBL" id="JAVHJO010000002">
    <property type="protein sequence ID" value="KAK6543175.1"/>
    <property type="molecule type" value="Genomic_DNA"/>
</dbReference>
<evidence type="ECO:0000313" key="2">
    <source>
        <dbReference type="Proteomes" id="UP001365542"/>
    </source>
</evidence>
<organism evidence="1 2">
    <name type="scientific">Orbilia ellipsospora</name>
    <dbReference type="NCBI Taxonomy" id="2528407"/>
    <lineage>
        <taxon>Eukaryota</taxon>
        <taxon>Fungi</taxon>
        <taxon>Dikarya</taxon>
        <taxon>Ascomycota</taxon>
        <taxon>Pezizomycotina</taxon>
        <taxon>Orbiliomycetes</taxon>
        <taxon>Orbiliales</taxon>
        <taxon>Orbiliaceae</taxon>
        <taxon>Orbilia</taxon>
    </lineage>
</organism>
<gene>
    <name evidence="1" type="ORF">TWF694_007088</name>
</gene>